<keyword evidence="17" id="KW-1185">Reference proteome</keyword>
<dbReference type="PANTHER" id="PTHR30009:SF4">
    <property type="entry name" value="PTS SYSTEM N-ACETYLGLUCOSAMINE-SPECIFIC EIICBA COMPONENT"/>
    <property type="match status" value="1"/>
</dbReference>
<evidence type="ECO:0000259" key="14">
    <source>
        <dbReference type="PROSITE" id="PS51098"/>
    </source>
</evidence>
<feature type="domain" description="PTS EIIA type-1" evidence="13">
    <location>
        <begin position="523"/>
        <end position="627"/>
    </location>
</feature>
<dbReference type="NCBIfam" id="TIGR01998">
    <property type="entry name" value="PTS-II-BC-nag"/>
    <property type="match status" value="1"/>
</dbReference>
<dbReference type="PROSITE" id="PS51103">
    <property type="entry name" value="PTS_EIIC_TYPE_1"/>
    <property type="match status" value="1"/>
</dbReference>
<dbReference type="PANTHER" id="PTHR30009">
    <property type="entry name" value="CYTOCHROME C-TYPE SYNTHESIS PROTEIN AND PTS TRANSMEMBRANE COMPONENT"/>
    <property type="match status" value="1"/>
</dbReference>
<feature type="transmembrane region" description="Helical" evidence="12">
    <location>
        <begin position="174"/>
        <end position="193"/>
    </location>
</feature>
<feature type="transmembrane region" description="Helical" evidence="12">
    <location>
        <begin position="245"/>
        <end position="264"/>
    </location>
</feature>
<dbReference type="Pfam" id="PF02378">
    <property type="entry name" value="PTS_EIIC"/>
    <property type="match status" value="1"/>
</dbReference>
<keyword evidence="4" id="KW-0762">Sugar transport</keyword>
<reference evidence="16 17" key="1">
    <citation type="submission" date="2020-11" db="EMBL/GenBank/DDBJ databases">
        <title>Taxonomic evaluation of the Bacillus sporothermodurans group of bacteria based on whole genome sequences.</title>
        <authorList>
            <person name="Fiedler G."/>
            <person name="Herbstmann A.-D."/>
            <person name="Doll E."/>
            <person name="Wenning M."/>
            <person name="Brinks E."/>
            <person name="Kabisch J."/>
            <person name="Breitenwieser F."/>
            <person name="Lappann M."/>
            <person name="Boehnlein C."/>
            <person name="Franz C."/>
        </authorList>
    </citation>
    <scope>NUCLEOTIDE SEQUENCE [LARGE SCALE GENOMIC DNA]</scope>
    <source>
        <strain evidence="16 17">JCM 19841</strain>
    </source>
</reference>
<feature type="domain" description="PTS EIIB type-1" evidence="14">
    <location>
        <begin position="399"/>
        <end position="481"/>
    </location>
</feature>
<dbReference type="InterPro" id="IPR036878">
    <property type="entry name" value="Glu_permease_IIB"/>
</dbReference>
<evidence type="ECO:0000256" key="12">
    <source>
        <dbReference type="SAM" id="Phobius"/>
    </source>
</evidence>
<feature type="transmembrane region" description="Helical" evidence="12">
    <location>
        <begin position="59"/>
        <end position="78"/>
    </location>
</feature>
<gene>
    <name evidence="16" type="ORF">I5776_02190</name>
</gene>
<dbReference type="Gene3D" id="3.30.1360.60">
    <property type="entry name" value="Glucose permease domain IIB"/>
    <property type="match status" value="1"/>
</dbReference>
<feature type="transmembrane region" description="Helical" evidence="12">
    <location>
        <begin position="85"/>
        <end position="103"/>
    </location>
</feature>
<feature type="domain" description="PTS EIIC type-1" evidence="15">
    <location>
        <begin position="1"/>
        <end position="381"/>
    </location>
</feature>
<evidence type="ECO:0000256" key="5">
    <source>
        <dbReference type="ARBA" id="ARBA00022679"/>
    </source>
</evidence>
<organism evidence="16 17">
    <name type="scientific">Heyndrickxia vini</name>
    <dbReference type="NCBI Taxonomy" id="1476025"/>
    <lineage>
        <taxon>Bacteria</taxon>
        <taxon>Bacillati</taxon>
        <taxon>Bacillota</taxon>
        <taxon>Bacilli</taxon>
        <taxon>Bacillales</taxon>
        <taxon>Bacillaceae</taxon>
        <taxon>Heyndrickxia</taxon>
    </lineage>
</organism>
<dbReference type="Pfam" id="PF00358">
    <property type="entry name" value="PTS_EIIA_1"/>
    <property type="match status" value="1"/>
</dbReference>
<dbReference type="InterPro" id="IPR013013">
    <property type="entry name" value="PTS_EIIC_1"/>
</dbReference>
<name>A0ABX7E3B7_9BACI</name>
<dbReference type="PROSITE" id="PS51093">
    <property type="entry name" value="PTS_EIIA_TYPE_1"/>
    <property type="match status" value="1"/>
</dbReference>
<evidence type="ECO:0000256" key="3">
    <source>
        <dbReference type="ARBA" id="ARBA00022475"/>
    </source>
</evidence>
<evidence type="ECO:0000256" key="2">
    <source>
        <dbReference type="ARBA" id="ARBA00022448"/>
    </source>
</evidence>
<dbReference type="Gene3D" id="2.70.70.10">
    <property type="entry name" value="Glucose Permease (Domain IIA)"/>
    <property type="match status" value="1"/>
</dbReference>
<evidence type="ECO:0000256" key="7">
    <source>
        <dbReference type="ARBA" id="ARBA00022692"/>
    </source>
</evidence>
<evidence type="ECO:0000256" key="8">
    <source>
        <dbReference type="ARBA" id="ARBA00022777"/>
    </source>
</evidence>
<keyword evidence="8" id="KW-0418">Kinase</keyword>
<dbReference type="PROSITE" id="PS01035">
    <property type="entry name" value="PTS_EIIB_TYPE_1_CYS"/>
    <property type="match status" value="1"/>
</dbReference>
<dbReference type="Proteomes" id="UP000595691">
    <property type="component" value="Chromosome"/>
</dbReference>
<dbReference type="SUPFAM" id="SSF51261">
    <property type="entry name" value="Duplicated hybrid motif"/>
    <property type="match status" value="1"/>
</dbReference>
<dbReference type="NCBIfam" id="TIGR00830">
    <property type="entry name" value="PTBA"/>
    <property type="match status" value="1"/>
</dbReference>
<dbReference type="CDD" id="cd00212">
    <property type="entry name" value="PTS_IIB_glc"/>
    <property type="match status" value="1"/>
</dbReference>
<dbReference type="InterPro" id="IPR011055">
    <property type="entry name" value="Dup_hybrid_motif"/>
</dbReference>
<dbReference type="PROSITE" id="PS00371">
    <property type="entry name" value="PTS_EIIA_TYPE_1_HIS"/>
    <property type="match status" value="1"/>
</dbReference>
<dbReference type="InterPro" id="IPR001996">
    <property type="entry name" value="PTS_IIB_1"/>
</dbReference>
<evidence type="ECO:0000259" key="15">
    <source>
        <dbReference type="PROSITE" id="PS51103"/>
    </source>
</evidence>
<evidence type="ECO:0000256" key="11">
    <source>
        <dbReference type="PROSITE-ProRule" id="PRU00421"/>
    </source>
</evidence>
<dbReference type="InterPro" id="IPR001127">
    <property type="entry name" value="PTS_EIIA_1_perm"/>
</dbReference>
<keyword evidence="6" id="KW-0598">Phosphotransferase system</keyword>
<keyword evidence="9 12" id="KW-1133">Transmembrane helix</keyword>
<dbReference type="EMBL" id="CP065425">
    <property type="protein sequence ID" value="QQZ09810.1"/>
    <property type="molecule type" value="Genomic_DNA"/>
</dbReference>
<comment type="subcellular location">
    <subcellularLocation>
        <location evidence="1">Cell membrane</location>
        <topology evidence="1">Multi-pass membrane protein</topology>
    </subcellularLocation>
</comment>
<dbReference type="PROSITE" id="PS51098">
    <property type="entry name" value="PTS_EIIB_TYPE_1"/>
    <property type="match status" value="1"/>
</dbReference>
<dbReference type="SUPFAM" id="SSF55604">
    <property type="entry name" value="Glucose permease domain IIB"/>
    <property type="match status" value="1"/>
</dbReference>
<evidence type="ECO:0000256" key="6">
    <source>
        <dbReference type="ARBA" id="ARBA00022683"/>
    </source>
</evidence>
<evidence type="ECO:0000256" key="1">
    <source>
        <dbReference type="ARBA" id="ARBA00004651"/>
    </source>
</evidence>
<feature type="transmembrane region" description="Helical" evidence="12">
    <location>
        <begin position="205"/>
        <end position="225"/>
    </location>
</feature>
<feature type="active site" description="Phosphocysteine intermediate; for EIIB activity" evidence="11">
    <location>
        <position position="421"/>
    </location>
</feature>
<feature type="transmembrane region" description="Helical" evidence="12">
    <location>
        <begin position="12"/>
        <end position="29"/>
    </location>
</feature>
<dbReference type="NCBIfam" id="TIGR00826">
    <property type="entry name" value="EIIB_glc"/>
    <property type="match status" value="1"/>
</dbReference>
<feature type="transmembrane region" description="Helical" evidence="12">
    <location>
        <begin position="109"/>
        <end position="125"/>
    </location>
</feature>
<feature type="transmembrane region" description="Helical" evidence="12">
    <location>
        <begin position="348"/>
        <end position="369"/>
    </location>
</feature>
<dbReference type="InterPro" id="IPR003352">
    <property type="entry name" value="PTS_EIIC"/>
</dbReference>
<keyword evidence="10 12" id="KW-0472">Membrane</keyword>
<dbReference type="Pfam" id="PF00367">
    <property type="entry name" value="PTS_EIIB"/>
    <property type="match status" value="1"/>
</dbReference>
<dbReference type="RefSeq" id="WP_202778764.1">
    <property type="nucleotide sequence ID" value="NZ_CP065425.1"/>
</dbReference>
<dbReference type="InterPro" id="IPR018113">
    <property type="entry name" value="PTrfase_EIIB_Cys"/>
</dbReference>
<keyword evidence="7 12" id="KW-0812">Transmembrane</keyword>
<proteinExistence type="predicted"/>
<protein>
    <submittedName>
        <fullName evidence="16">PTS transporter subunit EIIC</fullName>
    </submittedName>
</protein>
<accession>A0ABX7E3B7</accession>
<feature type="transmembrane region" description="Helical" evidence="12">
    <location>
        <begin position="273"/>
        <end position="289"/>
    </location>
</feature>
<evidence type="ECO:0000256" key="9">
    <source>
        <dbReference type="ARBA" id="ARBA00022989"/>
    </source>
</evidence>
<evidence type="ECO:0000256" key="10">
    <source>
        <dbReference type="ARBA" id="ARBA00023136"/>
    </source>
</evidence>
<feature type="transmembrane region" description="Helical" evidence="12">
    <location>
        <begin position="145"/>
        <end position="168"/>
    </location>
</feature>
<keyword evidence="2" id="KW-0813">Transport</keyword>
<keyword evidence="5" id="KW-0808">Transferase</keyword>
<sequence length="653" mass="70287">MLSFLQKIGKSLMLPIAVLPAAGLLLRLGQPDLLNIKFIAEAGNAFFGSMTLDAAHDPGAVFSNLALLFAIGVSIGFAKDNNGAAALAGAIGYMVLVFTTHAINPAVNMGVLGGIISGIAAGLLYNRFHDIKMPTWLAFFGGRRFIPIVTALVSVIIGIVFGYVWPYVQDGIDALAHWITSSGAFGYGVFGFLNRLLIPLGLHHIINTLVWFDFGTFTDAAGAVYHGDITRFLHGDKTAGVFTTGFFPIMMFGLPAACIAMIMASKSDRRKKVAGLLLGMALTSFVTGVTEPIEFSFMFISPLLYAIHALLTASSFAITYLLGIHTSFSFSASLIDYILNFGIAQKPILLLLVGVIYAVIYFVVFYFFIKWRDLKTPGREDEDEMDADDETVSGDDKYTRMASGFLAGLGGKANLTNIDNCATRLRLDVKDSATIDESMIKRFGARGVMKTSKSSVQIIVGPDVEFAANALKKLYTMDHPPVPTTAAPSHATQKSESTNKNIDSIEFAAPLTGLLMTINNVPDQVFSQKMMGDGFGIDPQNGEVFAPFNGVVTSVFPTKHAIGLETEDGLEVLIHMGLDTVNLKGEGFDVLVNSGDKISLGQKIAVIDIDAIKGKVPSLVTPIIFTNLKEGQSVKLLKEGKIQHGDTNFFEIV</sequence>
<keyword evidence="3" id="KW-1003">Cell membrane</keyword>
<evidence type="ECO:0000313" key="16">
    <source>
        <dbReference type="EMBL" id="QQZ09810.1"/>
    </source>
</evidence>
<evidence type="ECO:0000259" key="13">
    <source>
        <dbReference type="PROSITE" id="PS51093"/>
    </source>
</evidence>
<dbReference type="InterPro" id="IPR050429">
    <property type="entry name" value="PTS_Glucose_EIICBA"/>
</dbReference>
<evidence type="ECO:0000313" key="17">
    <source>
        <dbReference type="Proteomes" id="UP000595691"/>
    </source>
</evidence>
<dbReference type="InterPro" id="IPR010974">
    <property type="entry name" value="PTS_IIBC_nag"/>
</dbReference>
<evidence type="ECO:0000256" key="4">
    <source>
        <dbReference type="ARBA" id="ARBA00022597"/>
    </source>
</evidence>